<evidence type="ECO:0000259" key="2">
    <source>
        <dbReference type="PROSITE" id="PS50883"/>
    </source>
</evidence>
<dbReference type="Pfam" id="PF00563">
    <property type="entry name" value="EAL"/>
    <property type="match status" value="1"/>
</dbReference>
<dbReference type="PANTHER" id="PTHR33121">
    <property type="entry name" value="CYCLIC DI-GMP PHOSPHODIESTERASE PDEF"/>
    <property type="match status" value="1"/>
</dbReference>
<dbReference type="InterPro" id="IPR029787">
    <property type="entry name" value="Nucleotide_cyclase"/>
</dbReference>
<sequence length="650" mass="75388">MQYNIYFDICALFILITIAVTSMSRRGVPSYRQRAYSALYFAIFMATLCERIETYLQMHPFIFSEYSILEKISGSAFFFFHLGSAVFYLLYIMSVLDIYVPITTWKGFWFLWFGYIICAVLLVINWFVPIMFSYSVDGIYHRGKYLFLFYIIATYYLAVSLVLLLKYNNLMRRKTKVVVASYVLFVLVGILIQYFYPTLLIENFCNTISVTFIYITLQNPSEMVDEVLDILNKKAFLEGNDLKTKRKAEHYTIFLTISNVRALSDEIGYGKGQDALKTIAKYLKSVGQKELHLITYAYRYSEYVFALTVHTDDAEKAKALMYKISFRMREPWNVGNMKLKVDGHLFLLHYPKHYETTADLINKIEMMVNNVADDHELIIDVDKVDFDEIKRQSDYDNLARMNIDNKMATIKFQPFLSKIYKINYCADVFCFLHDMSGNEIDMRGKFPDIRVTQALMDMDEFVFRRACRALSFWNAGDKNGKYRAVVSMSQGEISRNDFIKRIKKILREENAMATWVSIKLTETTISTMNSVAERNIKMLGDIKSSIIVDKFGSGYGDLNRVLSLPVSQINIDSSILRSAMESEKMMLVAQGIVNLFHDISIFVCATDIENEMDKKMAEDLGCDYLIGDYMGVPMKDSSYVKFIDAYFEEN</sequence>
<evidence type="ECO:0000256" key="1">
    <source>
        <dbReference type="SAM" id="Phobius"/>
    </source>
</evidence>
<evidence type="ECO:0000313" key="3">
    <source>
        <dbReference type="EMBL" id="SFP58602.1"/>
    </source>
</evidence>
<accession>A0A1I5RJA2</accession>
<dbReference type="Gene3D" id="3.30.70.270">
    <property type="match status" value="1"/>
</dbReference>
<feature type="transmembrane region" description="Helical" evidence="1">
    <location>
        <begin position="6"/>
        <end position="23"/>
    </location>
</feature>
<dbReference type="RefSeq" id="WP_074884535.1">
    <property type="nucleotide sequence ID" value="NZ_FOXO01000004.1"/>
</dbReference>
<dbReference type="PROSITE" id="PS50883">
    <property type="entry name" value="EAL"/>
    <property type="match status" value="1"/>
</dbReference>
<dbReference type="InterPro" id="IPR050706">
    <property type="entry name" value="Cyclic-di-GMP_PDE-like"/>
</dbReference>
<feature type="transmembrane region" description="Helical" evidence="1">
    <location>
        <begin position="147"/>
        <end position="165"/>
    </location>
</feature>
<dbReference type="InterPro" id="IPR001633">
    <property type="entry name" value="EAL_dom"/>
</dbReference>
<dbReference type="AlphaFoldDB" id="A0A1I5RJA2"/>
<keyword evidence="4" id="KW-1185">Reference proteome</keyword>
<dbReference type="Gene3D" id="3.20.20.450">
    <property type="entry name" value="EAL domain"/>
    <property type="match status" value="1"/>
</dbReference>
<name>A0A1I5RJA2_9FIRM</name>
<proteinExistence type="predicted"/>
<dbReference type="EMBL" id="FOXO01000004">
    <property type="protein sequence ID" value="SFP58602.1"/>
    <property type="molecule type" value="Genomic_DNA"/>
</dbReference>
<feature type="transmembrane region" description="Helical" evidence="1">
    <location>
        <begin position="108"/>
        <end position="127"/>
    </location>
</feature>
<feature type="transmembrane region" description="Helical" evidence="1">
    <location>
        <begin position="177"/>
        <end position="196"/>
    </location>
</feature>
<dbReference type="PANTHER" id="PTHR33121:SF70">
    <property type="entry name" value="SIGNALING PROTEIN YKOW"/>
    <property type="match status" value="1"/>
</dbReference>
<keyword evidence="1" id="KW-0812">Transmembrane</keyword>
<evidence type="ECO:0000313" key="4">
    <source>
        <dbReference type="Proteomes" id="UP000182624"/>
    </source>
</evidence>
<dbReference type="InterPro" id="IPR000160">
    <property type="entry name" value="GGDEF_dom"/>
</dbReference>
<dbReference type="GO" id="GO:0071111">
    <property type="term" value="F:cyclic-guanylate-specific phosphodiesterase activity"/>
    <property type="evidence" value="ECO:0007669"/>
    <property type="project" value="InterPro"/>
</dbReference>
<dbReference type="CDD" id="cd01948">
    <property type="entry name" value="EAL"/>
    <property type="match status" value="1"/>
</dbReference>
<dbReference type="Proteomes" id="UP000182624">
    <property type="component" value="Unassembled WGS sequence"/>
</dbReference>
<dbReference type="InterPro" id="IPR035919">
    <property type="entry name" value="EAL_sf"/>
</dbReference>
<keyword evidence="1" id="KW-0472">Membrane</keyword>
<dbReference type="SUPFAM" id="SSF141868">
    <property type="entry name" value="EAL domain-like"/>
    <property type="match status" value="1"/>
</dbReference>
<reference evidence="4" key="1">
    <citation type="submission" date="2016-10" db="EMBL/GenBank/DDBJ databases">
        <authorList>
            <person name="Varghese N."/>
            <person name="Submissions S."/>
        </authorList>
    </citation>
    <scope>NUCLEOTIDE SEQUENCE [LARGE SCALE GENOMIC DNA]</scope>
    <source>
        <strain evidence="4">P18</strain>
    </source>
</reference>
<feature type="domain" description="EAL" evidence="2">
    <location>
        <begin position="392"/>
        <end position="647"/>
    </location>
</feature>
<keyword evidence="1" id="KW-1133">Transmembrane helix</keyword>
<dbReference type="SUPFAM" id="SSF55073">
    <property type="entry name" value="Nucleotide cyclase"/>
    <property type="match status" value="1"/>
</dbReference>
<gene>
    <name evidence="3" type="ORF">SAMN04487928_10455</name>
</gene>
<feature type="transmembrane region" description="Helical" evidence="1">
    <location>
        <begin position="35"/>
        <end position="56"/>
    </location>
</feature>
<organism evidence="3 4">
    <name type="scientific">Butyrivibrio proteoclasticus</name>
    <dbReference type="NCBI Taxonomy" id="43305"/>
    <lineage>
        <taxon>Bacteria</taxon>
        <taxon>Bacillati</taxon>
        <taxon>Bacillota</taxon>
        <taxon>Clostridia</taxon>
        <taxon>Lachnospirales</taxon>
        <taxon>Lachnospiraceae</taxon>
        <taxon>Butyrivibrio</taxon>
    </lineage>
</organism>
<dbReference type="InterPro" id="IPR043128">
    <property type="entry name" value="Rev_trsase/Diguanyl_cyclase"/>
</dbReference>
<feature type="transmembrane region" description="Helical" evidence="1">
    <location>
        <begin position="76"/>
        <end position="96"/>
    </location>
</feature>
<protein>
    <submittedName>
        <fullName evidence="3">EAL domain, c-di-GMP-specific phosphodiesterase class I (Or its enzymatically inactive variant)</fullName>
    </submittedName>
</protein>
<dbReference type="Pfam" id="PF00990">
    <property type="entry name" value="GGDEF"/>
    <property type="match status" value="1"/>
</dbReference>
<dbReference type="SMART" id="SM00052">
    <property type="entry name" value="EAL"/>
    <property type="match status" value="1"/>
</dbReference>